<dbReference type="GO" id="GO:0016787">
    <property type="term" value="F:hydrolase activity"/>
    <property type="evidence" value="ECO:0007669"/>
    <property type="project" value="UniProtKB-KW"/>
</dbReference>
<evidence type="ECO:0000256" key="1">
    <source>
        <dbReference type="ARBA" id="ARBA00010088"/>
    </source>
</evidence>
<proteinExistence type="inferred from homology"/>
<dbReference type="PANTHER" id="PTHR43798:SF33">
    <property type="entry name" value="HYDROLASE, PUTATIVE (AFU_ORTHOLOGUE AFUA_2G14860)-RELATED"/>
    <property type="match status" value="1"/>
</dbReference>
<dbReference type="Pfam" id="PF00561">
    <property type="entry name" value="Abhydrolase_1"/>
    <property type="match status" value="1"/>
</dbReference>
<gene>
    <name evidence="4" type="ORF">LZC95_25070</name>
</gene>
<dbReference type="Proteomes" id="UP001379533">
    <property type="component" value="Chromosome"/>
</dbReference>
<feature type="domain" description="AB hydrolase-1" evidence="3">
    <location>
        <begin position="20"/>
        <end position="132"/>
    </location>
</feature>
<dbReference type="Gene3D" id="3.40.50.1820">
    <property type="entry name" value="alpha/beta hydrolase"/>
    <property type="match status" value="1"/>
</dbReference>
<dbReference type="SUPFAM" id="SSF53474">
    <property type="entry name" value="alpha/beta-Hydrolases"/>
    <property type="match status" value="1"/>
</dbReference>
<keyword evidence="2 4" id="KW-0378">Hydrolase</keyword>
<accession>A0ABZ2KSW4</accession>
<name>A0ABZ2KSW4_9BACT</name>
<reference evidence="4 5" key="1">
    <citation type="submission" date="2021-12" db="EMBL/GenBank/DDBJ databases">
        <title>Discovery of the Pendulisporaceae a myxobacterial family with distinct sporulation behavior and unique specialized metabolism.</title>
        <authorList>
            <person name="Garcia R."/>
            <person name="Popoff A."/>
            <person name="Bader C.D."/>
            <person name="Loehr J."/>
            <person name="Walesch S."/>
            <person name="Walt C."/>
            <person name="Boldt J."/>
            <person name="Bunk B."/>
            <person name="Haeckl F.J.F.P.J."/>
            <person name="Gunesch A.P."/>
            <person name="Birkelbach J."/>
            <person name="Nuebel U."/>
            <person name="Pietschmann T."/>
            <person name="Bach T."/>
            <person name="Mueller R."/>
        </authorList>
    </citation>
    <scope>NUCLEOTIDE SEQUENCE [LARGE SCALE GENOMIC DNA]</scope>
    <source>
        <strain evidence="4 5">MSr12523</strain>
    </source>
</reference>
<dbReference type="InterPro" id="IPR002410">
    <property type="entry name" value="Peptidase_S33"/>
</dbReference>
<dbReference type="RefSeq" id="WP_394850715.1">
    <property type="nucleotide sequence ID" value="NZ_CP089982.1"/>
</dbReference>
<organism evidence="4 5">
    <name type="scientific">Pendulispora brunnea</name>
    <dbReference type="NCBI Taxonomy" id="2905690"/>
    <lineage>
        <taxon>Bacteria</taxon>
        <taxon>Pseudomonadati</taxon>
        <taxon>Myxococcota</taxon>
        <taxon>Myxococcia</taxon>
        <taxon>Myxococcales</taxon>
        <taxon>Sorangiineae</taxon>
        <taxon>Pendulisporaceae</taxon>
        <taxon>Pendulispora</taxon>
    </lineage>
</organism>
<dbReference type="PANTHER" id="PTHR43798">
    <property type="entry name" value="MONOACYLGLYCEROL LIPASE"/>
    <property type="match status" value="1"/>
</dbReference>
<evidence type="ECO:0000259" key="3">
    <source>
        <dbReference type="Pfam" id="PF00561"/>
    </source>
</evidence>
<evidence type="ECO:0000313" key="4">
    <source>
        <dbReference type="EMBL" id="WXB00075.1"/>
    </source>
</evidence>
<keyword evidence="5" id="KW-1185">Reference proteome</keyword>
<dbReference type="InterPro" id="IPR029058">
    <property type="entry name" value="AB_hydrolase_fold"/>
</dbReference>
<dbReference type="PRINTS" id="PR00111">
    <property type="entry name" value="ABHYDROLASE"/>
</dbReference>
<dbReference type="EMBL" id="CP089982">
    <property type="protein sequence ID" value="WXB00075.1"/>
    <property type="molecule type" value="Genomic_DNA"/>
</dbReference>
<dbReference type="InterPro" id="IPR000073">
    <property type="entry name" value="AB_hydrolase_1"/>
</dbReference>
<evidence type="ECO:0000256" key="2">
    <source>
        <dbReference type="ARBA" id="ARBA00022801"/>
    </source>
</evidence>
<dbReference type="PRINTS" id="PR00793">
    <property type="entry name" value="PROAMNOPTASE"/>
</dbReference>
<dbReference type="InterPro" id="IPR050266">
    <property type="entry name" value="AB_hydrolase_sf"/>
</dbReference>
<protein>
    <submittedName>
        <fullName evidence="4">Alpha/beta hydrolase</fullName>
    </submittedName>
</protein>
<sequence length="253" mass="27004">MQLGIAHGVELHVQELGSGPPVVMLHGLFGNLATWYFTTAAELAKSHRVIVYDLRGHGRSARTPYGYDVATMAGDLEAVVEQIARDDVTLVGHSYGGVIALAYALRSPHRVRKLALVEAPLPPLDTGELWSRYTAVAKADTASMLASLPNAVRDALVAGGRRAGRFLETVRFLSLESSLRDDLARAEMSDAALARLACPLLAVYGNASGVRPSGERLARVVPGAAYVTLEGGHDLPQESPAALTRELVRFIDG</sequence>
<comment type="similarity">
    <text evidence="1">Belongs to the peptidase S33 family.</text>
</comment>
<evidence type="ECO:0000313" key="5">
    <source>
        <dbReference type="Proteomes" id="UP001379533"/>
    </source>
</evidence>